<dbReference type="FunFam" id="3.40.50.12780:FF:000024">
    <property type="entry name" value="Nonribosomal siderophore peptide synthase SidC"/>
    <property type="match status" value="1"/>
</dbReference>
<dbReference type="PROSITE" id="PS50075">
    <property type="entry name" value="CARRIER"/>
    <property type="match status" value="6"/>
</dbReference>
<dbReference type="InterPro" id="IPR006162">
    <property type="entry name" value="Ppantetheine_attach_site"/>
</dbReference>
<dbReference type="InterPro" id="IPR042099">
    <property type="entry name" value="ANL_N_sf"/>
</dbReference>
<dbReference type="InterPro" id="IPR045851">
    <property type="entry name" value="AMP-bd_C_sf"/>
</dbReference>
<dbReference type="InterPro" id="IPR010071">
    <property type="entry name" value="AA_adenyl_dom"/>
</dbReference>
<dbReference type="Gene3D" id="1.10.1200.10">
    <property type="entry name" value="ACP-like"/>
    <property type="match status" value="6"/>
</dbReference>
<feature type="domain" description="Carrier" evidence="7">
    <location>
        <begin position="3870"/>
        <end position="3946"/>
    </location>
</feature>
<dbReference type="NCBIfam" id="TIGR01733">
    <property type="entry name" value="AA-adenyl-dom"/>
    <property type="match status" value="1"/>
</dbReference>
<dbReference type="Gene3D" id="3.30.300.30">
    <property type="match status" value="3"/>
</dbReference>
<keyword evidence="4" id="KW-0436">Ligase</keyword>
<protein>
    <recommendedName>
        <fullName evidence="7">Carrier domain-containing protein</fullName>
    </recommendedName>
</protein>
<feature type="domain" description="Carrier" evidence="7">
    <location>
        <begin position="4428"/>
        <end position="4504"/>
    </location>
</feature>
<dbReference type="Pfam" id="PF00550">
    <property type="entry name" value="PP-binding"/>
    <property type="match status" value="6"/>
</dbReference>
<dbReference type="InterPro" id="IPR000873">
    <property type="entry name" value="AMP-dep_synth/lig_dom"/>
</dbReference>
<dbReference type="InterPro" id="IPR036736">
    <property type="entry name" value="ACP-like_sf"/>
</dbReference>
<evidence type="ECO:0000256" key="3">
    <source>
        <dbReference type="ARBA" id="ARBA00022553"/>
    </source>
</evidence>
<dbReference type="InterPro" id="IPR023213">
    <property type="entry name" value="CAT-like_dom_sf"/>
</dbReference>
<dbReference type="GO" id="GO:0031169">
    <property type="term" value="P:ferrichrome biosynthetic process"/>
    <property type="evidence" value="ECO:0007669"/>
    <property type="project" value="UniProtKB-ARBA"/>
</dbReference>
<dbReference type="Proteomes" id="UP000799437">
    <property type="component" value="Unassembled WGS sequence"/>
</dbReference>
<dbReference type="InterPro" id="IPR009081">
    <property type="entry name" value="PP-bd_ACP"/>
</dbReference>
<dbReference type="FunFam" id="3.30.300.30:FF:000033">
    <property type="entry name" value="Nonribosomal siderophore peptide synthase SidC"/>
    <property type="match status" value="1"/>
</dbReference>
<dbReference type="NCBIfam" id="NF003417">
    <property type="entry name" value="PRK04813.1"/>
    <property type="match status" value="3"/>
</dbReference>
<reference evidence="8" key="1">
    <citation type="journal article" date="2020" name="Stud. Mycol.">
        <title>101 Dothideomycetes genomes: a test case for predicting lifestyles and emergence of pathogens.</title>
        <authorList>
            <person name="Haridas S."/>
            <person name="Albert R."/>
            <person name="Binder M."/>
            <person name="Bloem J."/>
            <person name="Labutti K."/>
            <person name="Salamov A."/>
            <person name="Andreopoulos B."/>
            <person name="Baker S."/>
            <person name="Barry K."/>
            <person name="Bills G."/>
            <person name="Bluhm B."/>
            <person name="Cannon C."/>
            <person name="Castanera R."/>
            <person name="Culley D."/>
            <person name="Daum C."/>
            <person name="Ezra D."/>
            <person name="Gonzalez J."/>
            <person name="Henrissat B."/>
            <person name="Kuo A."/>
            <person name="Liang C."/>
            <person name="Lipzen A."/>
            <person name="Lutzoni F."/>
            <person name="Magnuson J."/>
            <person name="Mondo S."/>
            <person name="Nolan M."/>
            <person name="Ohm R."/>
            <person name="Pangilinan J."/>
            <person name="Park H.-J."/>
            <person name="Ramirez L."/>
            <person name="Alfaro M."/>
            <person name="Sun H."/>
            <person name="Tritt A."/>
            <person name="Yoshinaga Y."/>
            <person name="Zwiers L.-H."/>
            <person name="Turgeon B."/>
            <person name="Goodwin S."/>
            <person name="Spatafora J."/>
            <person name="Crous P."/>
            <person name="Grigoriev I."/>
        </authorList>
    </citation>
    <scope>NUCLEOTIDE SEQUENCE</scope>
    <source>
        <strain evidence="8">CBS 121739</strain>
    </source>
</reference>
<accession>A0A6A6WH63</accession>
<dbReference type="FunFam" id="3.30.300.30:FF:000015">
    <property type="entry name" value="Nonribosomal peptide synthase SidD"/>
    <property type="match status" value="1"/>
</dbReference>
<dbReference type="InterPro" id="IPR001242">
    <property type="entry name" value="Condensation_dom"/>
</dbReference>
<evidence type="ECO:0000256" key="2">
    <source>
        <dbReference type="ARBA" id="ARBA00022450"/>
    </source>
</evidence>
<comment type="similarity">
    <text evidence="5">Belongs to the NRP synthetase family.</text>
</comment>
<proteinExistence type="inferred from homology"/>
<feature type="domain" description="Carrier" evidence="7">
    <location>
        <begin position="3318"/>
        <end position="3392"/>
    </location>
</feature>
<dbReference type="SUPFAM" id="SSF56801">
    <property type="entry name" value="Acetyl-CoA synthetase-like"/>
    <property type="match status" value="3"/>
</dbReference>
<dbReference type="GO" id="GO:0005737">
    <property type="term" value="C:cytoplasm"/>
    <property type="evidence" value="ECO:0007669"/>
    <property type="project" value="TreeGrafter"/>
</dbReference>
<evidence type="ECO:0000313" key="8">
    <source>
        <dbReference type="EMBL" id="KAF2761326.1"/>
    </source>
</evidence>
<sequence>MEDSTLNARPQLLVGPDVLHELVNKQCPSDHCAIDFLNDDRTRRRYTYQTLRDQSKTWAHHLIRHFERTSAGSRPTVPVLMPQGPELYITLLAILRAGGSFCTLSIDAPAERIKFIVKDVHARLLLTIESYRTKLTALDEVDVIALGFDEEDSHVDVKSVLPTVKSTDLAYVMYTSGSTGTPKGVGIPHGAVCQSLLAHERHIPRFSRFLQFAAPTFDVSVFEIFFPFLRGSTLVACDRYSLLDDLPGIMRLMDVDAAELTPTVAGTLLQTRAAVPQLKLLLTIGEMLTPHVINEFGAGEARDSILWGMYGPTECSIHCTLQPAFNSEDQVGNIGYPLDSVSAFIIAPVSATHHPETFKILPLGETGELAIGGHQLAVGYLNRQEQTSSAFINTENYGTVYRTGDKAKIRNDGRIECFGRLSSGQIKLRGQRVELGEIEQAALQASHCRTAVACVVSGVLVLFCLVYTEVSREQIIECCRRWLPEFMVPGDIVFVKDLPQLPSGKVDRNALEHRYIEQRRHMHIVESEEEENIDSVILECVLGHCQKVLGDHVGLSTPLVSAGVDSLNAIRLSSSLRSAGFKIGMTDVLEAENVKSLVLYLESSSKPISDEAVQQQSRAQATLHSFLGRGILSKNKNKVQDILPCTPLQEAMLSETAVDSVRYCNWVELEFTREHNIFAIRNAIERLIDESEVLRTGFYHDNELRSFVQVIWQPSVKPRITTVPSFDREYSLGTPQKLLQPLAVQICTTKSPPRVLLQLPHHIYDGWSLELMLQDLSSYLRGEAKAKRTQYSQVTKYLTMEDRTAEMEIASSFWCIELHGFRPRPLPTLCISDPGNRKACVSWRILSSTYPKARKAAQKMNISPQVYFQVALSCLIGAYIGSPEVTIGLVTSGRSLALSGIESTVGPCIATLPLRMQLGHSQEIQQVLSDVHTLNRRAVKHCLLPLRDIKKIANVPLGNTMFDVVFAWQQTTQTYEDLERLTVKQIKSADYLESKLMIEIEPSTEQITARATFDPNALSRSVVETLLLQIDSLSEFFMDCPNRQLNNITESLSQDCLSVVASRKAFIPLSLVPPLEQTVKNMAILIMRPQSDLLIPKGALGEIVFSPHQDSVLLAATRKLTTESQKLIRSGQYGRILGAGHVQVIGPIAEIESQSKEIEISHPPETANDTGNWTRGEKLVAAALAESLDIPVSIIKKALPFARYGLDSLIAISMSRILKRLTGYHVPVSLILQNPTTVALASRISKDPEEIEQRSKTRVHDLQNIFSKEIIDCISLQSRKKGLELAKILPCTPLQEAMLSAEISSTSITYVNRMLFQVQGDLGRLQHAWERVCERHEILRTCFVPTDDPRFTYAQVVLKNISAVWITEDTEEDLLPSRVEKHAQSFAKSIPDSTGPPLKFTSFITPTTTYMLFCCHHAIYDAEAMSIVLSDVQDIYNGLLLSSPISYELFLKDMVSTDMEGADEFWSRVLANFEPTAFPYLNGKSANWRKTKNMKAMVVVDLDVSLDEVTHGCKGSSVSLLSATQAAWAKMLQSILGEQDVCFGSVFSGRTTSSDDLDRLAAPCFNTLPIRADMSLNTQNIDLMRSLSNHNVEVLPYQLTPLRRIQSVIGVTGQQLFDTLFILQRPPKKLDDRIWKLIEDVGSMDFPLVGEVVPSPATGTVTLTVHYDTSYISDRDARVLAKVYTAALRSCITNPSASTVEFLGLCSGSLSISNPEPCILEQEEHRGLQSAFEDQARLCPTATALSFSWADKKFQTWTFDELNGIANSIAEALLRLNVRIGDAVPIHAPKSPMFYASVLGILKAGAAFTPIDPDLPPSRKQYMIDELGARIMICDTESPPGCPPEITCLTLSQPLKPSSHNPKVDGFHSGCLAYRLYTSGSTGKPKAVSMEHKSPMHTIESSKDIIPWDQNSRLLQYAATTFDMCYYDCFLAWSFGFCLYAAEQTLLLNSLIEVIEDNQITLLDLTPSVARILKPSFVPSVKYLYCIGEPMAQEIVDRWPGKCVNSYGPTEAAFCSTIQLMDKETSPAVIGKPFPSVSFYLYSPLGHFDVPILGAGELYLGGPQIAREYHANVDLTQRHFIQVDGQKLYKTGDLVRMLTDGTFEFIGRNDDQIKMRGLRIELEEITTVIEQAHPDIKSVTTQVLRTSEDNKGQLVSFIQPNISTVDQTSDAIIEAAKRSAKRQLPSYMVPSFFLSIENFPLSAAGKLDKKALSMILHRNIQQSSDKTENVERVWTPLQLELRKTLAALARTPLAKVSHDTSIYQLGLDSINAVQIASKLRKIGFNVLAEHVLRHPTCDSLSIFLEDHGGSKGYAKHHEGFDFRSFDGECRRSLRSSTRINTNDFVVIRPCTPLQNGLLAKFIQSDGELYLNRFTLLLDPQISVSQTREAWSTVCQNHEMLRVGFINLQVAGSQFCMVSYKETAVESNLRFFEGVSWSETNFREWQASCSNDILQSLHLPPWRIVAVETEGRVMVSMSILHALYDAQSFNAIMDSFAKTLQSQRLAPELPIEPVLSDIIQASKINEAAKSFWKNTRDRIFINRFPNLHPVQVSSSGKQVLVELASTTLTDLEHDCRHANITLQAAAQAAWARILAAYTGEQAVTFGVVLSGRSSHESEEAVFPCFTTVPITIRNHNSNRELLQVMMDTNVAVREHQFTPLSDIQRLTGYPNEPLFDTIFAYQKLSKISDVRYSWKLEVEEAKDDHAISIELEPNTENRLQYRLTYDASLLPDEQAAILIQQLDTVLTDLVKLPDGNADDSYKRNLHLYSITPAKNIVIPSSVQLLHQFVERSALEHPKRIALEFAIGFDETEPRSELWTYEDLDRLGNKIANMLVDRGTIPGNLIAICFDKCPEAYFSILGILKAGCAYVAIDPTAPAARKMFIYEDSGAQLFLSTRTLSQDFILDRPGTLINMDDTDLMSFSANAPSLSRSISPQDRSYCLYTSGTTGTPKGCELTHENAVQAMLAFQQLFSGHWDDASRWLQFASFHFDVSVLEQYWSWSVGIRVVSAPRDLIFEDLQGSIRKLGITHIDLTPSLARLIYPKDVPDLCRGVFITGGEQLRQDILDVWGPKGVIYNGYGPTEATIGCTMYPRVPANGKPSNIGPAFDNVGSFVLQPETDIPVFRGAIGELCVSGKLIGKGYLNQPDLTSEKFPTLNNFKERVYRTGDLVRILHDGTFDFLGRSDDQIKLRGQRLEIGEINSVIKQSVRQVEDVTTLVLKHERQQGEQLVSYIVIGKSLLSKGEPEVVSGASRIVSLVKEKCKNLLATYMVPTHIIPITSIPLSVNNKADGKRLREIYNGLSREVLQELSDTTDSKPFSSTERLILDAVDSIVSVNSDLASRDSSIFELGLDSITVISLSMKLKESGLRYVSPAIIMKNPTVGRLAMALRNTQFSNEESAVLEVVQLIAATHHKYKSLATNLLGVKTETIASIAPCTPLQQGMISRALRVDNKVYFNTFIFELAATTDINRLKTSWTSVYGDVEILRTRFMPTDDGYIQVVIENCSLPCIAVDIADDSNLVTALKSEARAWRDCNNDIIAKPFQITFATSSKRTIMAVHFFHAIYDGNSLSMVFERVVQEYRHYKTTTRGLSFKDMLPYGPLRKAPGAQDFFKTQYSNATPQQFKRQYKSLHTLNATVSSVFALDDRYEEVRKALRVTDQAIVQASWSAVLQKKLSDSITLGIVVSGRTLEYPDAELTIGPLFNTIPLHIQFDNTSTWAYVVERCHEFNMGVLPYQHTPLRDVLKWTGMNSDMTPFENLLVFQKERLQSIEWNRNDLWDLTVEDTEPDYPIALEVIQKQDGSLQATLAVRGEFIDSEEARELLDQFQAAVKSLVKSPQDLVSNTVGPFSSITKSVEVNVASDHGVSVSQTFNWTRESEALRSELAEMTGMSASTIQPSTSIFDVGLDSIDAISLSSRLRKRGWSLPVSAIMRHLTIEKISNHFLGTSHSKTDDLNSLETIKVKQEKLEKYMRSIRQGELIERVLPATPLQESMVAEMFASDFKRYFNHDLLKLSPKVDVDRLKTAWANIVQSSPILRTTFQVVESSDFDASYAQVIYSFVDLNWQECSTSDKDVDEIIADICFDAAFKGFNTSLLQLRLITVSQESYLLLSIAHALYDGWSLGVLHDRVNAAYNGNVIEDQHHDETVFEIVGSGALNNGDFWKEFLSDTNAAPFPRQRDPDNGGEEDTNRQEFQSALSLVIVREACKNLGVSLQTLSQTCWALVLASYTHSLDVTFGVVLSGRDSEVSNGSLFPTMNTVPVRSIIHGTCQDLLRYMQSNMAKIRPHQHFPLRKIQSVTGRRGEDFFNTLFIYQRRPERQGATAEPLYQSVGGKSDTEYPIAAEMEAADGKIWWRCACRNDYLDMEGADTLLQRLDHTLQILVSEPTSSVFHFSNNGISVCGLPSFNEQQLSQVEHIQSLAERTEVGIQEHWTEKEEVVRKTIARVAKVSEDDILRSTSVFQLGLDSISAIKVVSLLRSSGLKISVGDLLKAGSCIQIARMVSTSTEARKDMTGETMRDLETEYLALLRKKYYHKKDDVDTFLPATAGQTYMLVAWKKSEGYSFYPTFHYKLSGQVSLERLQAAWTALVDEQPMLRTTFLLYKDPTLDTPPFIQATLKKRPSLIRPGYLEKDFGQPFADLYADKSDDGWILSLKLHHALYDGVSLPLLLDRLIVLCHRPSVGPNLRSLMLDFTALPSIDGLLDQQKVFWKSYFQDLSVNRGLSTKSPLLLLQPRETPTNRFEVYRSQTIRHLDLRKVAQRHRITLQSILLAAYARVYATFDPTKPRLDGVTIGIYLANRFHPKMESLPSATIPSVNLVPIRVHSLMTESLIDSAIRVHQDLLEIGSFPNAATSLADIYNWTAVRVDTFVNFIRLPGAEPGDESGSLSHTEVGVDPVPPSPSNANDRTGNTASDTPITLTSLDAELREPRTCVTELTAAGRQSLSSFDRIESRYSDAYLHALDIEIAERGDKLDIGAFCPEGMMTLENLTQVVKELREVLGRAMD</sequence>
<dbReference type="EMBL" id="ML996567">
    <property type="protein sequence ID" value="KAF2761326.1"/>
    <property type="molecule type" value="Genomic_DNA"/>
</dbReference>
<evidence type="ECO:0000259" key="7">
    <source>
        <dbReference type="PROSITE" id="PS50075"/>
    </source>
</evidence>
<keyword evidence="3" id="KW-0597">Phosphoprotein</keyword>
<dbReference type="PROSITE" id="PS00455">
    <property type="entry name" value="AMP_BINDING"/>
    <property type="match status" value="1"/>
</dbReference>
<dbReference type="OrthoDB" id="416786at2759"/>
<feature type="region of interest" description="Disordered" evidence="6">
    <location>
        <begin position="4877"/>
        <end position="4913"/>
    </location>
</feature>
<dbReference type="Gene3D" id="3.30.559.10">
    <property type="entry name" value="Chloramphenicol acetyltransferase-like domain"/>
    <property type="match status" value="6"/>
</dbReference>
<feature type="domain" description="Carrier" evidence="7">
    <location>
        <begin position="2232"/>
        <end position="2308"/>
    </location>
</feature>
<comment type="pathway">
    <text evidence="1">Siderophore biosynthesis.</text>
</comment>
<keyword evidence="9" id="KW-1185">Reference proteome</keyword>
<dbReference type="PROSITE" id="PS00012">
    <property type="entry name" value="PHOSPHOPANTETHEINE"/>
    <property type="match status" value="3"/>
</dbReference>
<evidence type="ECO:0000313" key="9">
    <source>
        <dbReference type="Proteomes" id="UP000799437"/>
    </source>
</evidence>
<dbReference type="Gene3D" id="3.40.50.12780">
    <property type="entry name" value="N-terminal domain of ligase-like"/>
    <property type="match status" value="3"/>
</dbReference>
<evidence type="ECO:0000256" key="1">
    <source>
        <dbReference type="ARBA" id="ARBA00004924"/>
    </source>
</evidence>
<dbReference type="Gene3D" id="3.30.559.30">
    <property type="entry name" value="Nonribosomal peptide synthetase, condensation domain"/>
    <property type="match status" value="6"/>
</dbReference>
<evidence type="ECO:0000256" key="6">
    <source>
        <dbReference type="SAM" id="MobiDB-lite"/>
    </source>
</evidence>
<dbReference type="GO" id="GO:0010106">
    <property type="term" value="P:cellular response to iron ion starvation"/>
    <property type="evidence" value="ECO:0007669"/>
    <property type="project" value="UniProtKB-ARBA"/>
</dbReference>
<dbReference type="GO" id="GO:0016874">
    <property type="term" value="F:ligase activity"/>
    <property type="evidence" value="ECO:0007669"/>
    <property type="project" value="UniProtKB-KW"/>
</dbReference>
<dbReference type="SUPFAM" id="SSF47336">
    <property type="entry name" value="ACP-like"/>
    <property type="match status" value="6"/>
</dbReference>
<dbReference type="Pfam" id="PF00501">
    <property type="entry name" value="AMP-binding"/>
    <property type="match status" value="3"/>
</dbReference>
<gene>
    <name evidence="8" type="ORF">EJ05DRAFT_259760</name>
</gene>
<feature type="domain" description="Carrier" evidence="7">
    <location>
        <begin position="1171"/>
        <end position="1248"/>
    </location>
</feature>
<name>A0A6A6WH63_9PEZI</name>
<dbReference type="GeneID" id="54481304"/>
<dbReference type="RefSeq" id="XP_033603777.1">
    <property type="nucleotide sequence ID" value="XM_033740250.1"/>
</dbReference>
<dbReference type="CDD" id="cd19542">
    <property type="entry name" value="CT_NRPS-like"/>
    <property type="match status" value="2"/>
</dbReference>
<evidence type="ECO:0000256" key="5">
    <source>
        <dbReference type="ARBA" id="ARBA00029454"/>
    </source>
</evidence>
<dbReference type="InterPro" id="IPR020806">
    <property type="entry name" value="PKS_PP-bd"/>
</dbReference>
<keyword evidence="2" id="KW-0596">Phosphopantetheine</keyword>
<dbReference type="GO" id="GO:0031177">
    <property type="term" value="F:phosphopantetheine binding"/>
    <property type="evidence" value="ECO:0007669"/>
    <property type="project" value="InterPro"/>
</dbReference>
<dbReference type="GO" id="GO:0043041">
    <property type="term" value="P:amino acid activation for nonribosomal peptide biosynthetic process"/>
    <property type="evidence" value="ECO:0007669"/>
    <property type="project" value="TreeGrafter"/>
</dbReference>
<dbReference type="CDD" id="cd05918">
    <property type="entry name" value="A_NRPS_SidN3_like"/>
    <property type="match status" value="2"/>
</dbReference>
<dbReference type="SUPFAM" id="SSF52777">
    <property type="entry name" value="CoA-dependent acyltransferases"/>
    <property type="match status" value="12"/>
</dbReference>
<dbReference type="InterPro" id="IPR020845">
    <property type="entry name" value="AMP-binding_CS"/>
</dbReference>
<dbReference type="PANTHER" id="PTHR45527:SF1">
    <property type="entry name" value="FATTY ACID SYNTHASE"/>
    <property type="match status" value="1"/>
</dbReference>
<dbReference type="Pfam" id="PF00668">
    <property type="entry name" value="Condensation"/>
    <property type="match status" value="6"/>
</dbReference>
<organism evidence="8 9">
    <name type="scientific">Pseudovirgaria hyperparasitica</name>
    <dbReference type="NCBI Taxonomy" id="470096"/>
    <lineage>
        <taxon>Eukaryota</taxon>
        <taxon>Fungi</taxon>
        <taxon>Dikarya</taxon>
        <taxon>Ascomycota</taxon>
        <taxon>Pezizomycotina</taxon>
        <taxon>Dothideomycetes</taxon>
        <taxon>Dothideomycetes incertae sedis</taxon>
        <taxon>Acrospermales</taxon>
        <taxon>Acrospermaceae</taxon>
        <taxon>Pseudovirgaria</taxon>
    </lineage>
</organism>
<evidence type="ECO:0000256" key="4">
    <source>
        <dbReference type="ARBA" id="ARBA00022598"/>
    </source>
</evidence>
<feature type="domain" description="Carrier" evidence="7">
    <location>
        <begin position="531"/>
        <end position="605"/>
    </location>
</feature>
<dbReference type="SMART" id="SM00823">
    <property type="entry name" value="PKS_PP"/>
    <property type="match status" value="5"/>
</dbReference>
<feature type="compositionally biased region" description="Polar residues" evidence="6">
    <location>
        <begin position="4899"/>
        <end position="4913"/>
    </location>
</feature>
<dbReference type="PANTHER" id="PTHR45527">
    <property type="entry name" value="NONRIBOSOMAL PEPTIDE SYNTHETASE"/>
    <property type="match status" value="1"/>
</dbReference>